<comment type="catalytic activity">
    <reaction evidence="8">
        <text>ATP + (ribonucleotide)n-3'-hydroxyl + 5'-phospho-(ribonucleotide)m = (ribonucleotide)n+m + AMP + diphosphate.</text>
        <dbReference type="EC" id="6.5.1.3"/>
    </reaction>
</comment>
<evidence type="ECO:0000256" key="10">
    <source>
        <dbReference type="ARBA" id="ARBA00035432"/>
    </source>
</evidence>
<gene>
    <name evidence="12" type="ORF">UY3_06498</name>
</gene>
<evidence type="ECO:0000256" key="11">
    <source>
        <dbReference type="ARBA" id="ARBA00045151"/>
    </source>
</evidence>
<dbReference type="AlphaFoldDB" id="M7BKU2"/>
<comment type="cofactor">
    <cofactor evidence="1">
        <name>Mn(2+)</name>
        <dbReference type="ChEBI" id="CHEBI:29035"/>
    </cofactor>
</comment>
<evidence type="ECO:0000256" key="5">
    <source>
        <dbReference type="ARBA" id="ARBA00022741"/>
    </source>
</evidence>
<keyword evidence="4" id="KW-0436">Ligase</keyword>
<dbReference type="GO" id="GO:0000302">
    <property type="term" value="P:response to reactive oxygen species"/>
    <property type="evidence" value="ECO:0007669"/>
    <property type="project" value="InterPro"/>
</dbReference>
<evidence type="ECO:0000256" key="4">
    <source>
        <dbReference type="ARBA" id="ARBA00022598"/>
    </source>
</evidence>
<dbReference type="PANTHER" id="PTHR31219:SF2">
    <property type="entry name" value="RNA LIGASE 1"/>
    <property type="match status" value="1"/>
</dbReference>
<comment type="function">
    <text evidence="11">Functions as an RNA ligase, in vitro. The ligation reaction entails three nucleotidyl transfer steps. In the first step, the RNA ligase reacts with ATP in the absence of nucleic acid to form a covalent ligase-AMP intermediate and release pyrophosphate. In step 2, the ligase-AMP binds to the nucleic acid and transfers the adenylate to the 5'-PO4 terminus to form an adenylylated intermediate. In step 3, the RNA ligase directs the attack of the 3'-OH on the 5'-phosphoanhydride linkage, resulting in a repaired 3'-5' phosphodiester and release of AMP. Exhibits selectivity for single-stranded RNA substrates and may not have nick-sealing activity on double-stranded DNA-RNA hybrids. May play a role in maintaining RNA integrity under stress conditions, for example in response to reactive oxygen species (ROS).</text>
</comment>
<organism evidence="12 13">
    <name type="scientific">Chelonia mydas</name>
    <name type="common">Green sea-turtle</name>
    <name type="synonym">Chelonia agassizi</name>
    <dbReference type="NCBI Taxonomy" id="8469"/>
    <lineage>
        <taxon>Eukaryota</taxon>
        <taxon>Metazoa</taxon>
        <taxon>Chordata</taxon>
        <taxon>Craniata</taxon>
        <taxon>Vertebrata</taxon>
        <taxon>Euteleostomi</taxon>
        <taxon>Archelosauria</taxon>
        <taxon>Testudinata</taxon>
        <taxon>Testudines</taxon>
        <taxon>Cryptodira</taxon>
        <taxon>Durocryptodira</taxon>
        <taxon>Americhelydia</taxon>
        <taxon>Chelonioidea</taxon>
        <taxon>Cheloniidae</taxon>
        <taxon>Chelonia</taxon>
    </lineage>
</organism>
<keyword evidence="5" id="KW-0547">Nucleotide-binding</keyword>
<evidence type="ECO:0000256" key="9">
    <source>
        <dbReference type="ARBA" id="ARBA00035168"/>
    </source>
</evidence>
<proteinExistence type="predicted"/>
<dbReference type="Proteomes" id="UP000031443">
    <property type="component" value="Unassembled WGS sequence"/>
</dbReference>
<evidence type="ECO:0000256" key="1">
    <source>
        <dbReference type="ARBA" id="ARBA00001936"/>
    </source>
</evidence>
<evidence type="ECO:0000313" key="13">
    <source>
        <dbReference type="Proteomes" id="UP000031443"/>
    </source>
</evidence>
<comment type="cofactor">
    <cofactor evidence="2">
        <name>Mg(2+)</name>
        <dbReference type="ChEBI" id="CHEBI:18420"/>
    </cofactor>
</comment>
<dbReference type="Pfam" id="PF17720">
    <property type="entry name" value="RLIG1"/>
    <property type="match status" value="2"/>
</dbReference>
<dbReference type="GO" id="GO:0003972">
    <property type="term" value="F:RNA ligase (ATP) activity"/>
    <property type="evidence" value="ECO:0007669"/>
    <property type="project" value="UniProtKB-EC"/>
</dbReference>
<evidence type="ECO:0000256" key="2">
    <source>
        <dbReference type="ARBA" id="ARBA00001946"/>
    </source>
</evidence>
<dbReference type="InterPro" id="IPR041211">
    <property type="entry name" value="RLIG1"/>
</dbReference>
<evidence type="ECO:0000256" key="8">
    <source>
        <dbReference type="ARBA" id="ARBA00034038"/>
    </source>
</evidence>
<name>M7BKU2_CHEMY</name>
<dbReference type="GO" id="GO:0042245">
    <property type="term" value="P:RNA repair"/>
    <property type="evidence" value="ECO:0007669"/>
    <property type="project" value="UniProtKB-KW"/>
</dbReference>
<reference evidence="13" key="1">
    <citation type="journal article" date="2013" name="Nat. Genet.">
        <title>The draft genomes of soft-shell turtle and green sea turtle yield insights into the development and evolution of the turtle-specific body plan.</title>
        <authorList>
            <person name="Wang Z."/>
            <person name="Pascual-Anaya J."/>
            <person name="Zadissa A."/>
            <person name="Li W."/>
            <person name="Niimura Y."/>
            <person name="Huang Z."/>
            <person name="Li C."/>
            <person name="White S."/>
            <person name="Xiong Z."/>
            <person name="Fang D."/>
            <person name="Wang B."/>
            <person name="Ming Y."/>
            <person name="Chen Y."/>
            <person name="Zheng Y."/>
            <person name="Kuraku S."/>
            <person name="Pignatelli M."/>
            <person name="Herrero J."/>
            <person name="Beal K."/>
            <person name="Nozawa M."/>
            <person name="Li Q."/>
            <person name="Wang J."/>
            <person name="Zhang H."/>
            <person name="Yu L."/>
            <person name="Shigenobu S."/>
            <person name="Wang J."/>
            <person name="Liu J."/>
            <person name="Flicek P."/>
            <person name="Searle S."/>
            <person name="Wang J."/>
            <person name="Kuratani S."/>
            <person name="Yin Y."/>
            <person name="Aken B."/>
            <person name="Zhang G."/>
            <person name="Irie N."/>
        </authorList>
    </citation>
    <scope>NUCLEOTIDE SEQUENCE [LARGE SCALE GENOMIC DNA]</scope>
</reference>
<accession>M7BKU2</accession>
<sequence>MVALVEFIWNIEEDFRPVPECWIPAKEIRQSSGNPLPDENGHIPGWVPVEKNSKQYRWHSSVVNYEAEIALILKSHADDPGRLEISSVPLSDLLEQTLELIGTNINANPYALREAQAESTGECQQSTHCGEDTTLHRHHLGMCWPIPETYLNSQPVVIAVNGTKYDCDFEPKCLFNHFSKLDGQRFSRLKDIKFDV</sequence>
<evidence type="ECO:0000256" key="3">
    <source>
        <dbReference type="ARBA" id="ARBA00012724"/>
    </source>
</evidence>
<dbReference type="GO" id="GO:0005524">
    <property type="term" value="F:ATP binding"/>
    <property type="evidence" value="ECO:0007669"/>
    <property type="project" value="UniProtKB-KW"/>
</dbReference>
<dbReference type="EMBL" id="KB525581">
    <property type="protein sequence ID" value="EMP36335.1"/>
    <property type="molecule type" value="Genomic_DNA"/>
</dbReference>
<evidence type="ECO:0000256" key="6">
    <source>
        <dbReference type="ARBA" id="ARBA00022800"/>
    </source>
</evidence>
<keyword evidence="13" id="KW-1185">Reference proteome</keyword>
<keyword evidence="7" id="KW-0067">ATP-binding</keyword>
<keyword evidence="6" id="KW-0692">RNA repair</keyword>
<dbReference type="EC" id="6.5.1.3" evidence="3"/>
<dbReference type="PANTHER" id="PTHR31219">
    <property type="entry name" value="CHROMOSOME 28 C12ORF29 HOMOLOG"/>
    <property type="match status" value="1"/>
</dbReference>
<evidence type="ECO:0000256" key="7">
    <source>
        <dbReference type="ARBA" id="ARBA00022840"/>
    </source>
</evidence>
<evidence type="ECO:0000313" key="12">
    <source>
        <dbReference type="EMBL" id="EMP36335.1"/>
    </source>
</evidence>
<protein>
    <recommendedName>
        <fullName evidence="9">RNA ligase 1</fullName>
        <ecNumber evidence="3">6.5.1.3</ecNumber>
    </recommendedName>
    <alternativeName>
        <fullName evidence="10">RNA ligase</fullName>
    </alternativeName>
</protein>